<dbReference type="Proteomes" id="UP000317365">
    <property type="component" value="Chromosome"/>
</dbReference>
<dbReference type="KEGG" id="rhg:EXZ61_04550"/>
<dbReference type="EMBL" id="CP036282">
    <property type="protein sequence ID" value="QDL53503.1"/>
    <property type="molecule type" value="Genomic_DNA"/>
</dbReference>
<accession>A0A515ELF2</accession>
<keyword evidence="2 3" id="KW-0732">Signal</keyword>
<dbReference type="InterPro" id="IPR027385">
    <property type="entry name" value="Beta-barrel_OMP"/>
</dbReference>
<evidence type="ECO:0000256" key="2">
    <source>
        <dbReference type="ARBA" id="ARBA00022729"/>
    </source>
</evidence>
<evidence type="ECO:0000256" key="3">
    <source>
        <dbReference type="SAM" id="SignalP"/>
    </source>
</evidence>
<evidence type="ECO:0000259" key="4">
    <source>
        <dbReference type="Pfam" id="PF13505"/>
    </source>
</evidence>
<sequence>MHTTMKHAATALLVCLSTTAGHVLAGDMYFLGSMGSASYGSGTQTSTDAELARLGRTVVQSSLGSGAKNYKIILGYQVNPYMAFEGGYYDLGVVNYNATFTGGSISVDSKATAMGFSLVGISPLNYQTSVLAKIGYTIGTIKSSGSTSGTTVSTTQDKNSISFGFGGVYNITPTLGVRAEWEKPYDDVNLISVGLQAKF</sequence>
<proteinExistence type="predicted"/>
<evidence type="ECO:0000313" key="5">
    <source>
        <dbReference type="EMBL" id="QDL53503.1"/>
    </source>
</evidence>
<evidence type="ECO:0000256" key="1">
    <source>
        <dbReference type="ARBA" id="ARBA00004442"/>
    </source>
</evidence>
<dbReference type="Gene3D" id="2.40.160.20">
    <property type="match status" value="1"/>
</dbReference>
<dbReference type="GO" id="GO:0009279">
    <property type="term" value="C:cell outer membrane"/>
    <property type="evidence" value="ECO:0007669"/>
    <property type="project" value="UniProtKB-SubCell"/>
</dbReference>
<dbReference type="Pfam" id="PF13505">
    <property type="entry name" value="OMP_b-brl"/>
    <property type="match status" value="1"/>
</dbReference>
<name>A0A515ELF2_9BURK</name>
<protein>
    <recommendedName>
        <fullName evidence="4">Outer membrane protein beta-barrel domain-containing protein</fullName>
    </recommendedName>
</protein>
<dbReference type="SUPFAM" id="SSF56925">
    <property type="entry name" value="OMPA-like"/>
    <property type="match status" value="1"/>
</dbReference>
<evidence type="ECO:0000313" key="6">
    <source>
        <dbReference type="Proteomes" id="UP000317365"/>
    </source>
</evidence>
<organism evidence="5 6">
    <name type="scientific">Rhodoferax aquaticus</name>
    <dbReference type="NCBI Taxonomy" id="2527691"/>
    <lineage>
        <taxon>Bacteria</taxon>
        <taxon>Pseudomonadati</taxon>
        <taxon>Pseudomonadota</taxon>
        <taxon>Betaproteobacteria</taxon>
        <taxon>Burkholderiales</taxon>
        <taxon>Comamonadaceae</taxon>
        <taxon>Rhodoferax</taxon>
    </lineage>
</organism>
<reference evidence="6" key="1">
    <citation type="submission" date="2019-02" db="EMBL/GenBank/DDBJ databases">
        <title>Complete genome sequence of Rhodoferax sp. Gr-4.</title>
        <authorList>
            <person name="Jin L."/>
        </authorList>
    </citation>
    <scope>NUCLEOTIDE SEQUENCE [LARGE SCALE GENOMIC DNA]</scope>
    <source>
        <strain evidence="6">Gr-4</strain>
    </source>
</reference>
<feature type="domain" description="Outer membrane protein beta-barrel" evidence="4">
    <location>
        <begin position="9"/>
        <end position="186"/>
    </location>
</feature>
<comment type="subcellular location">
    <subcellularLocation>
        <location evidence="1">Cell outer membrane</location>
    </subcellularLocation>
</comment>
<feature type="chain" id="PRO_5021861180" description="Outer membrane protein beta-barrel domain-containing protein" evidence="3">
    <location>
        <begin position="26"/>
        <end position="199"/>
    </location>
</feature>
<gene>
    <name evidence="5" type="ORF">EXZ61_04550</name>
</gene>
<feature type="signal peptide" evidence="3">
    <location>
        <begin position="1"/>
        <end position="25"/>
    </location>
</feature>
<dbReference type="InterPro" id="IPR011250">
    <property type="entry name" value="OMP/PagP_B-barrel"/>
</dbReference>
<dbReference type="AlphaFoldDB" id="A0A515ELF2"/>
<keyword evidence="6" id="KW-1185">Reference proteome</keyword>
<reference evidence="6" key="2">
    <citation type="journal article" date="2020" name="Int. J. Syst. Evol. Microbiol.">
        <title>Genomic insights into a novel species Rhodoferax aquaticus sp. nov., isolated from freshwater.</title>
        <authorList>
            <person name="Li T."/>
            <person name="Zhuo Y."/>
            <person name="Jin C.Z."/>
            <person name="Wu X."/>
            <person name="Ko S.R."/>
            <person name="Jin F.J."/>
            <person name="Ahn C.Y."/>
            <person name="Oh H.M."/>
            <person name="Lee H.G."/>
            <person name="Jin L."/>
        </authorList>
    </citation>
    <scope>NUCLEOTIDE SEQUENCE [LARGE SCALE GENOMIC DNA]</scope>
    <source>
        <strain evidence="6">Gr-4</strain>
    </source>
</reference>